<dbReference type="InterPro" id="IPR035490">
    <property type="entry name" value="GlmS/FrlB_SIS"/>
</dbReference>
<dbReference type="OrthoDB" id="367283at2"/>
<dbReference type="SUPFAM" id="SSF53697">
    <property type="entry name" value="SIS domain"/>
    <property type="match status" value="1"/>
</dbReference>
<dbReference type="CDD" id="cd05009">
    <property type="entry name" value="SIS_GlmS_GlmD_2"/>
    <property type="match status" value="1"/>
</dbReference>
<organism evidence="3 4">
    <name type="scientific">Corynebacterium aquilae DSM 44791</name>
    <dbReference type="NCBI Taxonomy" id="1431546"/>
    <lineage>
        <taxon>Bacteria</taxon>
        <taxon>Bacillati</taxon>
        <taxon>Actinomycetota</taxon>
        <taxon>Actinomycetes</taxon>
        <taxon>Mycobacteriales</taxon>
        <taxon>Corynebacteriaceae</taxon>
        <taxon>Corynebacterium</taxon>
    </lineage>
</organism>
<dbReference type="InterPro" id="IPR035466">
    <property type="entry name" value="GlmS/AgaS_SIS"/>
</dbReference>
<dbReference type="CDD" id="cd05008">
    <property type="entry name" value="SIS_GlmS_GlmD_1"/>
    <property type="match status" value="1"/>
</dbReference>
<evidence type="ECO:0000313" key="4">
    <source>
        <dbReference type="Proteomes" id="UP000185478"/>
    </source>
</evidence>
<feature type="domain" description="SIS" evidence="2">
    <location>
        <begin position="22"/>
        <end position="173"/>
    </location>
</feature>
<protein>
    <submittedName>
        <fullName evidence="3">Sugar isomerase</fullName>
    </submittedName>
</protein>
<dbReference type="InterPro" id="IPR001347">
    <property type="entry name" value="SIS_dom"/>
</dbReference>
<keyword evidence="1" id="KW-0677">Repeat</keyword>
<dbReference type="Proteomes" id="UP000185478">
    <property type="component" value="Chromosome"/>
</dbReference>
<reference evidence="3 4" key="1">
    <citation type="submission" date="2014-08" db="EMBL/GenBank/DDBJ databases">
        <title>Complete genome sequence of Corynebacterium aquilae S-613T(T) (=DSM 44791(T)), isolated from the choana of a healthy golden eagle.</title>
        <authorList>
            <person name="Ruckert C."/>
            <person name="Albersmeier A."/>
            <person name="Winkler A."/>
            <person name="Kalinowski J."/>
        </authorList>
    </citation>
    <scope>NUCLEOTIDE SEQUENCE [LARGE SCALE GENOMIC DNA]</scope>
    <source>
        <strain evidence="3 4">S-613</strain>
    </source>
</reference>
<evidence type="ECO:0000256" key="1">
    <source>
        <dbReference type="ARBA" id="ARBA00022737"/>
    </source>
</evidence>
<dbReference type="GO" id="GO:0097367">
    <property type="term" value="F:carbohydrate derivative binding"/>
    <property type="evidence" value="ECO:0007669"/>
    <property type="project" value="InterPro"/>
</dbReference>
<dbReference type="STRING" id="1431546.CAQU_11795"/>
<dbReference type="RefSeq" id="WP_075727868.1">
    <property type="nucleotide sequence ID" value="NZ_CP009245.1"/>
</dbReference>
<keyword evidence="3" id="KW-0413">Isomerase</keyword>
<name>A0A1L7CIC5_9CORY</name>
<evidence type="ECO:0000259" key="2">
    <source>
        <dbReference type="PROSITE" id="PS51464"/>
    </source>
</evidence>
<accession>A0A1L7CIC5</accession>
<dbReference type="GO" id="GO:0016853">
    <property type="term" value="F:isomerase activity"/>
    <property type="evidence" value="ECO:0007669"/>
    <property type="project" value="UniProtKB-KW"/>
</dbReference>
<gene>
    <name evidence="3" type="ORF">CAQU_11795</name>
</gene>
<dbReference type="Gene3D" id="3.40.50.10490">
    <property type="entry name" value="Glucose-6-phosphate isomerase like protein, domain 1"/>
    <property type="match status" value="2"/>
</dbReference>
<dbReference type="KEGG" id="caqu:CAQU_11795"/>
<dbReference type="PROSITE" id="PS51464">
    <property type="entry name" value="SIS"/>
    <property type="match status" value="1"/>
</dbReference>
<dbReference type="InterPro" id="IPR046348">
    <property type="entry name" value="SIS_dom_sf"/>
</dbReference>
<dbReference type="PANTHER" id="PTHR10937">
    <property type="entry name" value="GLUCOSAMINE--FRUCTOSE-6-PHOSPHATE AMINOTRANSFERASE, ISOMERIZING"/>
    <property type="match status" value="1"/>
</dbReference>
<proteinExistence type="predicted"/>
<dbReference type="PANTHER" id="PTHR10937:SF4">
    <property type="entry name" value="GLUCOSAMINE-6-PHOSPHATE DEAMINASE"/>
    <property type="match status" value="1"/>
</dbReference>
<keyword evidence="4" id="KW-1185">Reference proteome</keyword>
<dbReference type="AlphaFoldDB" id="A0A1L7CIC5"/>
<dbReference type="GO" id="GO:1901135">
    <property type="term" value="P:carbohydrate derivative metabolic process"/>
    <property type="evidence" value="ECO:0007669"/>
    <property type="project" value="InterPro"/>
</dbReference>
<sequence length="296" mass="32315">MSNTLGAHMEAELYSQPEMWRKVTELDNSCLPTNGERVVVIGCGTSWFMAMAYAAMREAAGQGLTDAFTATEVPMDREYDVAIVITRSGTTSEIIDYLTKVKGTVRTIALLGAQDTPVAELADDVVNLEFADEQSVVQTRFATTALSFLRGSVHGKQAVLDAADQAAEVLQTEPEAELINAEQYSFLGLGWVYGVAIEAGLKMRESCQAWTESYQSMEYRHGPIAIAAPGRITWQLGTSPEGLAEQVKATGARYEDVDRDPLAQLVRVHQVALLTARARGLNPDEPRNLTRSVILK</sequence>
<dbReference type="EMBL" id="CP009245">
    <property type="protein sequence ID" value="APT85607.1"/>
    <property type="molecule type" value="Genomic_DNA"/>
</dbReference>
<dbReference type="Pfam" id="PF01380">
    <property type="entry name" value="SIS"/>
    <property type="match status" value="1"/>
</dbReference>
<evidence type="ECO:0000313" key="3">
    <source>
        <dbReference type="EMBL" id="APT85607.1"/>
    </source>
</evidence>